<dbReference type="EMBL" id="WIOL01000001">
    <property type="protein sequence ID" value="MQT15691.1"/>
    <property type="molecule type" value="Genomic_DNA"/>
</dbReference>
<keyword evidence="2" id="KW-1185">Reference proteome</keyword>
<accession>A0A7C9GPI0</accession>
<dbReference type="Pfam" id="PF10983">
    <property type="entry name" value="DUF2793"/>
    <property type="match status" value="1"/>
</dbReference>
<evidence type="ECO:0000313" key="1">
    <source>
        <dbReference type="EMBL" id="MQT15691.1"/>
    </source>
</evidence>
<comment type="caution">
    <text evidence="1">The sequence shown here is derived from an EMBL/GenBank/DDBJ whole genome shotgun (WGS) entry which is preliminary data.</text>
</comment>
<evidence type="ECO:0000313" key="2">
    <source>
        <dbReference type="Proteomes" id="UP000481327"/>
    </source>
</evidence>
<dbReference type="InterPro" id="IPR021251">
    <property type="entry name" value="DUF2793"/>
</dbReference>
<organism evidence="1 2">
    <name type="scientific">Sandarakinorhabdus fusca</name>
    <dbReference type="NCBI Taxonomy" id="1439888"/>
    <lineage>
        <taxon>Bacteria</taxon>
        <taxon>Pseudomonadati</taxon>
        <taxon>Pseudomonadota</taxon>
        <taxon>Alphaproteobacteria</taxon>
        <taxon>Sphingomonadales</taxon>
        <taxon>Sphingosinicellaceae</taxon>
        <taxon>Sandarakinorhabdus</taxon>
    </lineage>
</organism>
<reference evidence="1 2" key="1">
    <citation type="submission" date="2019-09" db="EMBL/GenBank/DDBJ databases">
        <title>Polymorphobacter sp. isolated from a lake in China.</title>
        <authorList>
            <person name="Liu Z."/>
        </authorList>
    </citation>
    <scope>NUCLEOTIDE SEQUENCE [LARGE SCALE GENOMIC DNA]</scope>
    <source>
        <strain evidence="1 2">D40P</strain>
    </source>
</reference>
<dbReference type="Proteomes" id="UP000481327">
    <property type="component" value="Unassembled WGS sequence"/>
</dbReference>
<name>A0A7C9GPI0_9SPHN</name>
<dbReference type="RefSeq" id="WP_152576168.1">
    <property type="nucleotide sequence ID" value="NZ_JAATJI010000001.1"/>
</dbReference>
<sequence length="143" mass="14223">MSETMRWGLPLLAAGQAQKEVTHNEAIGAIDRLLHLAVSSRAVSEPPAAPVAGDSYIVGPAATGAWAGEEGRLATFVGGGWTIVGVREGCLAWIADEAILAVFSGDGWLALASAAGPLASGAGQRAFGASAVPLSTGGVADAE</sequence>
<proteinExistence type="predicted"/>
<protein>
    <submittedName>
        <fullName evidence="1">DUF2793 domain-containing protein</fullName>
    </submittedName>
</protein>
<gene>
    <name evidence="1" type="ORF">F3168_00225</name>
</gene>
<dbReference type="AlphaFoldDB" id="A0A7C9GPI0"/>
<dbReference type="OrthoDB" id="564699at2"/>